<dbReference type="PANTHER" id="PTHR33602:SF1">
    <property type="entry name" value="REGULATORY PROTEIN RECX FAMILY PROTEIN"/>
    <property type="match status" value="1"/>
</dbReference>
<comment type="subcellular location">
    <subcellularLocation>
        <location evidence="1 5">Cytoplasm</location>
    </subcellularLocation>
</comment>
<comment type="similarity">
    <text evidence="2 5">Belongs to the RecX family.</text>
</comment>
<protein>
    <recommendedName>
        <fullName evidence="3 5">Regulatory protein RecX</fullName>
    </recommendedName>
</protein>
<evidence type="ECO:0000259" key="6">
    <source>
        <dbReference type="Pfam" id="PF02631"/>
    </source>
</evidence>
<comment type="function">
    <text evidence="5">Modulates RecA activity.</text>
</comment>
<evidence type="ECO:0000259" key="7">
    <source>
        <dbReference type="Pfam" id="PF21981"/>
    </source>
</evidence>
<name>A0A1H9GFA6_9BACI</name>
<dbReference type="InterPro" id="IPR003783">
    <property type="entry name" value="Regulatory_RecX"/>
</dbReference>
<reference evidence="9 10" key="1">
    <citation type="submission" date="2016-10" db="EMBL/GenBank/DDBJ databases">
        <authorList>
            <person name="de Groot N.N."/>
        </authorList>
    </citation>
    <scope>NUCLEOTIDE SEQUENCE [LARGE SCALE GENOMIC DNA]</scope>
    <source>
        <strain evidence="9 10">DSM 21633</strain>
    </source>
</reference>
<sequence length="270" mass="31875">MKISKITTQKKNKNRFNIFESLNGKDEYTFSVHEDILIRFHLRKGLELTEEQVKEIKEQDAIYQYYTLSINYLSYRMRAKSEIIDYLKEKEATPDAIDTVIHKLENEKLIDDLQFSKAYVRTKMNTSSKGPNKIKQELIQKRIPEVYIEEALSEFSVEKEVDKVVKMMEKKLSTTSRKKSFQQQLIQLKQSLIQKGFTQGAIELASQEVDLTVNDDEEMDAIRYQGEKVWTKQARKHEGFQLKQKVMASLYQKGFSMDLINRFLDEKEEE</sequence>
<dbReference type="Pfam" id="PF02631">
    <property type="entry name" value="RecX_HTH2"/>
    <property type="match status" value="1"/>
</dbReference>
<feature type="domain" description="RecX third three-helical" evidence="7">
    <location>
        <begin position="216"/>
        <end position="264"/>
    </location>
</feature>
<proteinExistence type="inferred from homology"/>
<dbReference type="InterPro" id="IPR036388">
    <property type="entry name" value="WH-like_DNA-bd_sf"/>
</dbReference>
<dbReference type="GO" id="GO:0005737">
    <property type="term" value="C:cytoplasm"/>
    <property type="evidence" value="ECO:0007669"/>
    <property type="project" value="UniProtKB-SubCell"/>
</dbReference>
<dbReference type="InterPro" id="IPR053926">
    <property type="entry name" value="RecX_HTH_1st"/>
</dbReference>
<dbReference type="PANTHER" id="PTHR33602">
    <property type="entry name" value="REGULATORY PROTEIN RECX FAMILY PROTEIN"/>
    <property type="match status" value="1"/>
</dbReference>
<dbReference type="AlphaFoldDB" id="A0A1H9GFA6"/>
<dbReference type="InterPro" id="IPR053925">
    <property type="entry name" value="RecX_HTH_3rd"/>
</dbReference>
<evidence type="ECO:0000256" key="4">
    <source>
        <dbReference type="ARBA" id="ARBA00022490"/>
    </source>
</evidence>
<organism evidence="9 10">
    <name type="scientific">Piscibacillus halophilus</name>
    <dbReference type="NCBI Taxonomy" id="571933"/>
    <lineage>
        <taxon>Bacteria</taxon>
        <taxon>Bacillati</taxon>
        <taxon>Bacillota</taxon>
        <taxon>Bacilli</taxon>
        <taxon>Bacillales</taxon>
        <taxon>Bacillaceae</taxon>
        <taxon>Piscibacillus</taxon>
    </lineage>
</organism>
<gene>
    <name evidence="5" type="primary">recX</name>
    <name evidence="9" type="ORF">SAMN05216362_11525</name>
</gene>
<feature type="domain" description="RecX first three-helical" evidence="8">
    <location>
        <begin position="66"/>
        <end position="104"/>
    </location>
</feature>
<dbReference type="Proteomes" id="UP000199427">
    <property type="component" value="Unassembled WGS sequence"/>
</dbReference>
<dbReference type="STRING" id="571933.SAMN05216362_11525"/>
<evidence type="ECO:0000313" key="9">
    <source>
        <dbReference type="EMBL" id="SEQ48795.1"/>
    </source>
</evidence>
<dbReference type="Pfam" id="PF21982">
    <property type="entry name" value="RecX_HTH1"/>
    <property type="match status" value="1"/>
</dbReference>
<dbReference type="EMBL" id="FOES01000015">
    <property type="protein sequence ID" value="SEQ48795.1"/>
    <property type="molecule type" value="Genomic_DNA"/>
</dbReference>
<evidence type="ECO:0000256" key="3">
    <source>
        <dbReference type="ARBA" id="ARBA00018111"/>
    </source>
</evidence>
<keyword evidence="4 5" id="KW-0963">Cytoplasm</keyword>
<evidence type="ECO:0000313" key="10">
    <source>
        <dbReference type="Proteomes" id="UP000199427"/>
    </source>
</evidence>
<dbReference type="HAMAP" id="MF_01114">
    <property type="entry name" value="RecX"/>
    <property type="match status" value="1"/>
</dbReference>
<dbReference type="Pfam" id="PF21981">
    <property type="entry name" value="RecX_HTH3"/>
    <property type="match status" value="1"/>
</dbReference>
<dbReference type="Gene3D" id="1.10.10.10">
    <property type="entry name" value="Winged helix-like DNA-binding domain superfamily/Winged helix DNA-binding domain"/>
    <property type="match status" value="4"/>
</dbReference>
<evidence type="ECO:0000256" key="1">
    <source>
        <dbReference type="ARBA" id="ARBA00004496"/>
    </source>
</evidence>
<evidence type="ECO:0000256" key="2">
    <source>
        <dbReference type="ARBA" id="ARBA00009695"/>
    </source>
</evidence>
<dbReference type="GO" id="GO:0006282">
    <property type="term" value="P:regulation of DNA repair"/>
    <property type="evidence" value="ECO:0007669"/>
    <property type="project" value="UniProtKB-UniRule"/>
</dbReference>
<evidence type="ECO:0000256" key="5">
    <source>
        <dbReference type="HAMAP-Rule" id="MF_01114"/>
    </source>
</evidence>
<feature type="domain" description="RecX second three-helical" evidence="6">
    <location>
        <begin position="111"/>
        <end position="152"/>
    </location>
</feature>
<dbReference type="NCBIfam" id="NF010733">
    <property type="entry name" value="PRK14135.1"/>
    <property type="match status" value="1"/>
</dbReference>
<accession>A0A1H9GFA6</accession>
<evidence type="ECO:0000259" key="8">
    <source>
        <dbReference type="Pfam" id="PF21982"/>
    </source>
</evidence>
<keyword evidence="10" id="KW-1185">Reference proteome</keyword>
<dbReference type="RefSeq" id="WP_256205280.1">
    <property type="nucleotide sequence ID" value="NZ_FOES01000015.1"/>
</dbReference>
<dbReference type="InterPro" id="IPR053924">
    <property type="entry name" value="RecX_HTH_2nd"/>
</dbReference>